<dbReference type="InterPro" id="IPR029052">
    <property type="entry name" value="Metallo-depent_PP-like"/>
</dbReference>
<dbReference type="Gene3D" id="3.60.21.10">
    <property type="match status" value="1"/>
</dbReference>
<feature type="compositionally biased region" description="Low complexity" evidence="2">
    <location>
        <begin position="218"/>
        <end position="230"/>
    </location>
</feature>
<comment type="similarity">
    <text evidence="1">Belongs to the metallophosphoesterase superfamily. YfcE family.</text>
</comment>
<sequence length="280" mass="31594">MRRALISDIHGNLEALEVVLDDIKSQGITEIFCLGDIIGYGPNPRECIDRVMEHCRVTLLGNHDQGAMFDPDGFNIGAERAIFWTREQLESSSDRENNERRWEFLGELPRTFRSDPFLFVHGSPRNPLSEYIFPEDIYNHRKMERLFQLVDRYCFQGHTHVPGVFTEGFQFYAPEEIDNEYTMGDGKLMINVGSVGQPRDGDPRACYVVLDDGKPAAANGATATADSSAPAPAPADPAEATGPIRVSFRRLAYDFESTIRKIYSISELEPFLGDRLRQGR</sequence>
<evidence type="ECO:0000256" key="2">
    <source>
        <dbReference type="SAM" id="MobiDB-lite"/>
    </source>
</evidence>
<feature type="region of interest" description="Disordered" evidence="2">
    <location>
        <begin position="218"/>
        <end position="240"/>
    </location>
</feature>
<dbReference type="RefSeq" id="WP_406697563.1">
    <property type="nucleotide sequence ID" value="NZ_CP155447.1"/>
</dbReference>
<dbReference type="GO" id="GO:0005737">
    <property type="term" value="C:cytoplasm"/>
    <property type="evidence" value="ECO:0007669"/>
    <property type="project" value="TreeGrafter"/>
</dbReference>
<feature type="domain" description="Calcineurin-like phosphoesterase" evidence="3">
    <location>
        <begin position="1"/>
        <end position="211"/>
    </location>
</feature>
<dbReference type="InterPro" id="IPR011152">
    <property type="entry name" value="Pesterase_MJ0912"/>
</dbReference>
<reference evidence="4" key="1">
    <citation type="submission" date="2024-05" db="EMBL/GenBank/DDBJ databases">
        <title>Planctomycetes of the genus Singulisphaera possess chitinolytic capabilities.</title>
        <authorList>
            <person name="Ivanova A."/>
        </authorList>
    </citation>
    <scope>NUCLEOTIDE SEQUENCE</scope>
    <source>
        <strain evidence="4">Ch08T</strain>
    </source>
</reference>
<dbReference type="CDD" id="cd00838">
    <property type="entry name" value="MPP_superfamily"/>
    <property type="match status" value="1"/>
</dbReference>
<dbReference type="Pfam" id="PF12850">
    <property type="entry name" value="Metallophos_2"/>
    <property type="match status" value="1"/>
</dbReference>
<dbReference type="PIRSF" id="PIRSF000883">
    <property type="entry name" value="Pesterase_MJ0912"/>
    <property type="match status" value="1"/>
</dbReference>
<name>A0AAU7CHP4_9BACT</name>
<evidence type="ECO:0000313" key="4">
    <source>
        <dbReference type="EMBL" id="XBH04769.1"/>
    </source>
</evidence>
<dbReference type="InterPro" id="IPR024654">
    <property type="entry name" value="Calcineurin-like_PHP_lpxH"/>
</dbReference>
<protein>
    <submittedName>
        <fullName evidence="4">Metallophosphoesterase family protein</fullName>
    </submittedName>
</protein>
<accession>A0AAU7CHP4</accession>
<evidence type="ECO:0000256" key="1">
    <source>
        <dbReference type="ARBA" id="ARBA00008950"/>
    </source>
</evidence>
<dbReference type="PANTHER" id="PTHR42850:SF2">
    <property type="entry name" value="BLL5683 PROTEIN"/>
    <property type="match status" value="1"/>
</dbReference>
<dbReference type="GO" id="GO:0016791">
    <property type="term" value="F:phosphatase activity"/>
    <property type="evidence" value="ECO:0007669"/>
    <property type="project" value="TreeGrafter"/>
</dbReference>
<proteinExistence type="inferred from homology"/>
<dbReference type="PANTHER" id="PTHR42850">
    <property type="entry name" value="METALLOPHOSPHOESTERASE"/>
    <property type="match status" value="1"/>
</dbReference>
<dbReference type="SUPFAM" id="SSF56300">
    <property type="entry name" value="Metallo-dependent phosphatases"/>
    <property type="match status" value="1"/>
</dbReference>
<organism evidence="4">
    <name type="scientific">Singulisphaera sp. Ch08</name>
    <dbReference type="NCBI Taxonomy" id="3120278"/>
    <lineage>
        <taxon>Bacteria</taxon>
        <taxon>Pseudomonadati</taxon>
        <taxon>Planctomycetota</taxon>
        <taxon>Planctomycetia</taxon>
        <taxon>Isosphaerales</taxon>
        <taxon>Isosphaeraceae</taxon>
        <taxon>Singulisphaera</taxon>
    </lineage>
</organism>
<dbReference type="InterPro" id="IPR050126">
    <property type="entry name" value="Ap4A_hydrolase"/>
</dbReference>
<dbReference type="AlphaFoldDB" id="A0AAU7CHP4"/>
<evidence type="ECO:0000259" key="3">
    <source>
        <dbReference type="Pfam" id="PF12850"/>
    </source>
</evidence>
<gene>
    <name evidence="4" type="ORF">V5E97_01765</name>
</gene>
<dbReference type="EMBL" id="CP155447">
    <property type="protein sequence ID" value="XBH04769.1"/>
    <property type="molecule type" value="Genomic_DNA"/>
</dbReference>